<evidence type="ECO:0000313" key="2">
    <source>
        <dbReference type="Proteomes" id="UP000824881"/>
    </source>
</evidence>
<protein>
    <submittedName>
        <fullName evidence="1">Uncharacterized protein</fullName>
    </submittedName>
</protein>
<dbReference type="EMBL" id="WQMT02000006">
    <property type="protein sequence ID" value="KAG9221490.1"/>
    <property type="molecule type" value="Genomic_DNA"/>
</dbReference>
<reference evidence="1 2" key="1">
    <citation type="journal article" date="2021" name="Appl. Environ. Microbiol.">
        <title>Genetic linkage and physical mapping for an oyster mushroom Pleurotus cornucopiae and QTL analysis for the trait cap color.</title>
        <authorList>
            <person name="Zhang Y."/>
            <person name="Gao W."/>
            <person name="Sonnenberg A."/>
            <person name="Chen Q."/>
            <person name="Zhang J."/>
            <person name="Huang C."/>
        </authorList>
    </citation>
    <scope>NUCLEOTIDE SEQUENCE [LARGE SCALE GENOMIC DNA]</scope>
    <source>
        <strain evidence="1">CCMSSC00406</strain>
    </source>
</reference>
<feature type="unsure residue" description="D or N" evidence="1">
    <location>
        <position position="21"/>
    </location>
</feature>
<gene>
    <name evidence="1" type="ORF">CCMSSC00406_0009926</name>
</gene>
<organism evidence="1 2">
    <name type="scientific">Pleurotus cornucopiae</name>
    <name type="common">Cornucopia mushroom</name>
    <dbReference type="NCBI Taxonomy" id="5321"/>
    <lineage>
        <taxon>Eukaryota</taxon>
        <taxon>Fungi</taxon>
        <taxon>Dikarya</taxon>
        <taxon>Basidiomycota</taxon>
        <taxon>Agaricomycotina</taxon>
        <taxon>Agaricomycetes</taxon>
        <taxon>Agaricomycetidae</taxon>
        <taxon>Agaricales</taxon>
        <taxon>Pleurotineae</taxon>
        <taxon>Pleurotaceae</taxon>
        <taxon>Pleurotus</taxon>
    </lineage>
</organism>
<sequence length="83" mass="9059">MEDTENAFTGSDEASTSNNDDDQQTVGPSSDDTLVGDEDEDDDQPPMKKQRLSADAQLSLTSGKENTILPLFGIRVTRRSKKP</sequence>
<accession>A0ACB7IUU0</accession>
<name>A0ACB7IUU0_PLECO</name>
<proteinExistence type="predicted"/>
<comment type="caution">
    <text evidence="1">The sequence shown here is derived from an EMBL/GenBank/DDBJ whole genome shotgun (WGS) entry which is preliminary data.</text>
</comment>
<dbReference type="Proteomes" id="UP000824881">
    <property type="component" value="Unassembled WGS sequence"/>
</dbReference>
<evidence type="ECO:0000313" key="1">
    <source>
        <dbReference type="EMBL" id="KAG9221490.1"/>
    </source>
</evidence>
<keyword evidence="2" id="KW-1185">Reference proteome</keyword>